<evidence type="ECO:0000256" key="5">
    <source>
        <dbReference type="ARBA" id="ARBA00022741"/>
    </source>
</evidence>
<dbReference type="Gene3D" id="3.40.50.620">
    <property type="entry name" value="HUPs"/>
    <property type="match status" value="1"/>
</dbReference>
<keyword evidence="3" id="KW-0808">Transferase</keyword>
<keyword evidence="7" id="KW-0520">NAD</keyword>
<reference evidence="9" key="1">
    <citation type="journal article" date="2014" name="Front. Microbiol.">
        <title>High frequency of phylogenetically diverse reductive dehalogenase-homologous genes in deep subseafloor sedimentary metagenomes.</title>
        <authorList>
            <person name="Kawai M."/>
            <person name="Futagami T."/>
            <person name="Toyoda A."/>
            <person name="Takaki Y."/>
            <person name="Nishi S."/>
            <person name="Hori S."/>
            <person name="Arai W."/>
            <person name="Tsubouchi T."/>
            <person name="Morono Y."/>
            <person name="Uchiyama I."/>
            <person name="Ito T."/>
            <person name="Fujiyama A."/>
            <person name="Inagaki F."/>
            <person name="Takami H."/>
        </authorList>
    </citation>
    <scope>NUCLEOTIDE SEQUENCE</scope>
    <source>
        <strain evidence="9">Expedition CK06-06</strain>
    </source>
</reference>
<sequence>MNIGVLGGTFNPIHTGHLILAEEVRARLDLAEILFVPAGQPWLNVDSSISPAEHRVEMVRLAIA</sequence>
<comment type="pathway">
    <text evidence="1">Cofactor biosynthesis; NAD(+) biosynthesis.</text>
</comment>
<keyword evidence="4" id="KW-0548">Nucleotidyltransferase</keyword>
<comment type="caution">
    <text evidence="9">The sequence shown here is derived from an EMBL/GenBank/DDBJ whole genome shotgun (WGS) entry which is preliminary data.</text>
</comment>
<dbReference type="GO" id="GO:0009435">
    <property type="term" value="P:NAD+ biosynthetic process"/>
    <property type="evidence" value="ECO:0007669"/>
    <property type="project" value="InterPro"/>
</dbReference>
<dbReference type="PANTHER" id="PTHR39321">
    <property type="entry name" value="NICOTINATE-NUCLEOTIDE ADENYLYLTRANSFERASE-RELATED"/>
    <property type="match status" value="1"/>
</dbReference>
<evidence type="ECO:0000313" key="9">
    <source>
        <dbReference type="EMBL" id="GAH04145.1"/>
    </source>
</evidence>
<organism evidence="9">
    <name type="scientific">marine sediment metagenome</name>
    <dbReference type="NCBI Taxonomy" id="412755"/>
    <lineage>
        <taxon>unclassified sequences</taxon>
        <taxon>metagenomes</taxon>
        <taxon>ecological metagenomes</taxon>
    </lineage>
</organism>
<dbReference type="GO" id="GO:0070566">
    <property type="term" value="F:adenylyltransferase activity"/>
    <property type="evidence" value="ECO:0007669"/>
    <property type="project" value="UniProtKB-ARBA"/>
</dbReference>
<dbReference type="NCBIfam" id="TIGR00125">
    <property type="entry name" value="cyt_tran_rel"/>
    <property type="match status" value="1"/>
</dbReference>
<feature type="non-terminal residue" evidence="9">
    <location>
        <position position="64"/>
    </location>
</feature>
<dbReference type="Pfam" id="PF01467">
    <property type="entry name" value="CTP_transf_like"/>
    <property type="match status" value="1"/>
</dbReference>
<accession>X1D785</accession>
<evidence type="ECO:0000259" key="8">
    <source>
        <dbReference type="Pfam" id="PF01467"/>
    </source>
</evidence>
<evidence type="ECO:0000256" key="1">
    <source>
        <dbReference type="ARBA" id="ARBA00004790"/>
    </source>
</evidence>
<gene>
    <name evidence="9" type="ORF">S01H4_42146</name>
</gene>
<proteinExistence type="predicted"/>
<dbReference type="EMBL" id="BART01023117">
    <property type="protein sequence ID" value="GAH04145.1"/>
    <property type="molecule type" value="Genomic_DNA"/>
</dbReference>
<protein>
    <recommendedName>
        <fullName evidence="8">Cytidyltransferase-like domain-containing protein</fullName>
    </recommendedName>
</protein>
<evidence type="ECO:0000256" key="7">
    <source>
        <dbReference type="ARBA" id="ARBA00023027"/>
    </source>
</evidence>
<dbReference type="InterPro" id="IPR014729">
    <property type="entry name" value="Rossmann-like_a/b/a_fold"/>
</dbReference>
<keyword evidence="5" id="KW-0547">Nucleotide-binding</keyword>
<evidence type="ECO:0000256" key="3">
    <source>
        <dbReference type="ARBA" id="ARBA00022679"/>
    </source>
</evidence>
<keyword evidence="2" id="KW-0662">Pyridine nucleotide biosynthesis</keyword>
<feature type="domain" description="Cytidyltransferase-like" evidence="8">
    <location>
        <begin position="5"/>
        <end position="62"/>
    </location>
</feature>
<dbReference type="InterPro" id="IPR004821">
    <property type="entry name" value="Cyt_trans-like"/>
</dbReference>
<evidence type="ECO:0000256" key="6">
    <source>
        <dbReference type="ARBA" id="ARBA00022840"/>
    </source>
</evidence>
<keyword evidence="6" id="KW-0067">ATP-binding</keyword>
<dbReference type="SUPFAM" id="SSF52374">
    <property type="entry name" value="Nucleotidylyl transferase"/>
    <property type="match status" value="1"/>
</dbReference>
<evidence type="ECO:0000256" key="2">
    <source>
        <dbReference type="ARBA" id="ARBA00022642"/>
    </source>
</evidence>
<dbReference type="AlphaFoldDB" id="X1D785"/>
<evidence type="ECO:0000256" key="4">
    <source>
        <dbReference type="ARBA" id="ARBA00022695"/>
    </source>
</evidence>
<dbReference type="InterPro" id="IPR005248">
    <property type="entry name" value="NadD/NMNAT"/>
</dbReference>
<dbReference type="GO" id="GO:0005524">
    <property type="term" value="F:ATP binding"/>
    <property type="evidence" value="ECO:0007669"/>
    <property type="project" value="UniProtKB-KW"/>
</dbReference>
<dbReference type="PANTHER" id="PTHR39321:SF3">
    <property type="entry name" value="PHOSPHOPANTETHEINE ADENYLYLTRANSFERASE"/>
    <property type="match status" value="1"/>
</dbReference>
<name>X1D785_9ZZZZ</name>